<feature type="region of interest" description="Disordered" evidence="1">
    <location>
        <begin position="24"/>
        <end position="139"/>
    </location>
</feature>
<organism evidence="3">
    <name type="scientific">Tetraodon nigroviridis</name>
    <name type="common">Spotted green pufferfish</name>
    <name type="synonym">Chelonodon nigroviridis</name>
    <dbReference type="NCBI Taxonomy" id="99883"/>
    <lineage>
        <taxon>Eukaryota</taxon>
        <taxon>Metazoa</taxon>
        <taxon>Chordata</taxon>
        <taxon>Craniata</taxon>
        <taxon>Vertebrata</taxon>
        <taxon>Euteleostomi</taxon>
        <taxon>Actinopterygii</taxon>
        <taxon>Neopterygii</taxon>
        <taxon>Teleostei</taxon>
        <taxon>Neoteleostei</taxon>
        <taxon>Acanthomorphata</taxon>
        <taxon>Eupercaria</taxon>
        <taxon>Tetraodontiformes</taxon>
        <taxon>Tetradontoidea</taxon>
        <taxon>Tetraodontidae</taxon>
        <taxon>Tetraodon</taxon>
    </lineage>
</organism>
<sequence>MKLPALLLVSLSVAALRPALSASLNSADEDVAARQDEPTELQKTDQMEFEADQRTEATHRNATEERRVDGFHPEDQTDAGGDNTEQRIGNSNAPEDSGSSQESDETTVDLTKNQAGQCSTRGPSAEKGPVDPGSHGDQQ</sequence>
<keyword evidence="2" id="KW-0732">Signal</keyword>
<gene>
    <name evidence="3" type="ORF">GSTENG00017331001</name>
</gene>
<protein>
    <submittedName>
        <fullName evidence="3">(spotted green pufferfish) hypothetical protein</fullName>
    </submittedName>
</protein>
<feature type="chain" id="PRO_5014105074" evidence="2">
    <location>
        <begin position="22"/>
        <end position="139"/>
    </location>
</feature>
<feature type="compositionally biased region" description="Polar residues" evidence="1">
    <location>
        <begin position="86"/>
        <end position="101"/>
    </location>
</feature>
<feature type="compositionally biased region" description="Polar residues" evidence="1">
    <location>
        <begin position="108"/>
        <end position="122"/>
    </location>
</feature>
<evidence type="ECO:0000256" key="1">
    <source>
        <dbReference type="SAM" id="MobiDB-lite"/>
    </source>
</evidence>
<dbReference type="OrthoDB" id="8955667at2759"/>
<dbReference type="Ensembl" id="ENSTNIT00000012168.1">
    <property type="protein sequence ID" value="ENSTNIP00000011978.1"/>
    <property type="gene ID" value="ENSTNIG00000009118.1"/>
</dbReference>
<keyword evidence="5" id="KW-1185">Reference proteome</keyword>
<reference evidence="3" key="2">
    <citation type="submission" date="2004-02" db="EMBL/GenBank/DDBJ databases">
        <authorList>
            <consortium name="Genoscope"/>
            <consortium name="Whitehead Institute Centre for Genome Research"/>
        </authorList>
    </citation>
    <scope>NUCLEOTIDE SEQUENCE</scope>
</reference>
<reference evidence="4" key="3">
    <citation type="submission" date="2025-05" db="UniProtKB">
        <authorList>
            <consortium name="Ensembl"/>
        </authorList>
    </citation>
    <scope>IDENTIFICATION</scope>
</reference>
<dbReference type="EMBL" id="CAAE01014575">
    <property type="protein sequence ID" value="CAF99308.1"/>
    <property type="molecule type" value="Genomic_DNA"/>
</dbReference>
<dbReference type="HOGENOM" id="CLU_1844506_0_0_1"/>
<reference evidence="3 5" key="1">
    <citation type="journal article" date="2004" name="Nature">
        <title>Genome duplication in the teleost fish Tetraodon nigroviridis reveals the early vertebrate proto-karyotype.</title>
        <authorList>
            <person name="Jaillon O."/>
            <person name="Aury J.-M."/>
            <person name="Brunet F."/>
            <person name="Petit J.-L."/>
            <person name="Stange-Thomann N."/>
            <person name="Mauceli E."/>
            <person name="Bouneau L."/>
            <person name="Fischer C."/>
            <person name="Ozouf-Costaz C."/>
            <person name="Bernot A."/>
            <person name="Nicaud S."/>
            <person name="Jaffe D."/>
            <person name="Fisher S."/>
            <person name="Lutfalla G."/>
            <person name="Dossat C."/>
            <person name="Segurens B."/>
            <person name="Dasilva C."/>
            <person name="Salanoubat M."/>
            <person name="Levy M."/>
            <person name="Boudet N."/>
            <person name="Castellano S."/>
            <person name="Anthouard V."/>
            <person name="Jubin C."/>
            <person name="Castelli V."/>
            <person name="Katinka M."/>
            <person name="Vacherie B."/>
            <person name="Biemont C."/>
            <person name="Skalli Z."/>
            <person name="Cattolico L."/>
            <person name="Poulain J."/>
            <person name="De Berardinis V."/>
            <person name="Cruaud C."/>
            <person name="Duprat S."/>
            <person name="Brottier P."/>
            <person name="Coutanceau J.-P."/>
            <person name="Gouzy J."/>
            <person name="Parra G."/>
            <person name="Lardier G."/>
            <person name="Chapple C."/>
            <person name="McKernan K.J."/>
            <person name="McEwan P."/>
            <person name="Bosak S."/>
            <person name="Kellis M."/>
            <person name="Volff J.-N."/>
            <person name="Guigo R."/>
            <person name="Zody M.C."/>
            <person name="Mesirov J."/>
            <person name="Lindblad-Toh K."/>
            <person name="Birren B."/>
            <person name="Nusbaum C."/>
            <person name="Kahn D."/>
            <person name="Robinson-Rechavi M."/>
            <person name="Laudet V."/>
            <person name="Schachter V."/>
            <person name="Quetier F."/>
            <person name="Saurin W."/>
            <person name="Scarpelli C."/>
            <person name="Wincker P."/>
            <person name="Lander E.S."/>
            <person name="Weissenbach J."/>
            <person name="Roest Crollius H."/>
        </authorList>
    </citation>
    <scope>NUCLEOTIDE SEQUENCE [LARGE SCALE GENOMIC DNA]</scope>
</reference>
<accession>Q4SJ74</accession>
<dbReference type="KEGG" id="tng:GSTEN00017331G001"/>
<name>Q4SJ74_TETNG</name>
<evidence type="ECO:0000256" key="2">
    <source>
        <dbReference type="SAM" id="SignalP"/>
    </source>
</evidence>
<proteinExistence type="predicted"/>
<feature type="signal peptide" evidence="2">
    <location>
        <begin position="1"/>
        <end position="21"/>
    </location>
</feature>
<evidence type="ECO:0000313" key="5">
    <source>
        <dbReference type="Proteomes" id="UP000007303"/>
    </source>
</evidence>
<dbReference type="AlphaFoldDB" id="Q4SJ74"/>
<feature type="compositionally biased region" description="Basic and acidic residues" evidence="1">
    <location>
        <begin position="31"/>
        <end position="75"/>
    </location>
</feature>
<evidence type="ECO:0000313" key="4">
    <source>
        <dbReference type="Ensembl" id="ENSTNIP00000011978.1"/>
    </source>
</evidence>
<dbReference type="Proteomes" id="UP000007303">
    <property type="component" value="Unassembled WGS sequence"/>
</dbReference>
<evidence type="ECO:0000313" key="3">
    <source>
        <dbReference type="EMBL" id="CAF99308.1"/>
    </source>
</evidence>